<accession>A0A840RRD5</accession>
<protein>
    <submittedName>
        <fullName evidence="2">Uncharacterized protein</fullName>
    </submittedName>
</protein>
<evidence type="ECO:0000313" key="2">
    <source>
        <dbReference type="EMBL" id="MBB5199150.1"/>
    </source>
</evidence>
<dbReference type="AlphaFoldDB" id="A0A840RRD5"/>
<gene>
    <name evidence="2" type="ORF">HNR39_000977</name>
</gene>
<proteinExistence type="predicted"/>
<organism evidence="2 3">
    <name type="scientific">Glaciimonas immobilis</name>
    <dbReference type="NCBI Taxonomy" id="728004"/>
    <lineage>
        <taxon>Bacteria</taxon>
        <taxon>Pseudomonadati</taxon>
        <taxon>Pseudomonadota</taxon>
        <taxon>Betaproteobacteria</taxon>
        <taxon>Burkholderiales</taxon>
        <taxon>Oxalobacteraceae</taxon>
        <taxon>Glaciimonas</taxon>
    </lineage>
</organism>
<keyword evidence="3" id="KW-1185">Reference proteome</keyword>
<feature type="compositionally biased region" description="Basic and acidic residues" evidence="1">
    <location>
        <begin position="26"/>
        <end position="37"/>
    </location>
</feature>
<name>A0A840RRD5_9BURK</name>
<feature type="region of interest" description="Disordered" evidence="1">
    <location>
        <begin position="14"/>
        <end position="37"/>
    </location>
</feature>
<sequence length="37" mass="4002">MGLKGAEFDKAYVDNKNLSSGCPGRNRQDLGTESKKS</sequence>
<dbReference type="Proteomes" id="UP000571084">
    <property type="component" value="Unassembled WGS sequence"/>
</dbReference>
<dbReference type="EMBL" id="JACHHQ010000002">
    <property type="protein sequence ID" value="MBB5199150.1"/>
    <property type="molecule type" value="Genomic_DNA"/>
</dbReference>
<comment type="caution">
    <text evidence="2">The sequence shown here is derived from an EMBL/GenBank/DDBJ whole genome shotgun (WGS) entry which is preliminary data.</text>
</comment>
<reference evidence="2 3" key="1">
    <citation type="submission" date="2020-08" db="EMBL/GenBank/DDBJ databases">
        <title>Genomic Encyclopedia of Type Strains, Phase IV (KMG-IV): sequencing the most valuable type-strain genomes for metagenomic binning, comparative biology and taxonomic classification.</title>
        <authorList>
            <person name="Goeker M."/>
        </authorList>
    </citation>
    <scope>NUCLEOTIDE SEQUENCE [LARGE SCALE GENOMIC DNA]</scope>
    <source>
        <strain evidence="2 3">DSM 23240</strain>
    </source>
</reference>
<evidence type="ECO:0000313" key="3">
    <source>
        <dbReference type="Proteomes" id="UP000571084"/>
    </source>
</evidence>
<evidence type="ECO:0000256" key="1">
    <source>
        <dbReference type="SAM" id="MobiDB-lite"/>
    </source>
</evidence>